<keyword evidence="3 11" id="KW-0663">Pyridoxal phosphate</keyword>
<dbReference type="Proteomes" id="UP000801492">
    <property type="component" value="Unassembled WGS sequence"/>
</dbReference>
<evidence type="ECO:0000256" key="6">
    <source>
        <dbReference type="ARBA" id="ARBA00034115"/>
    </source>
</evidence>
<comment type="cofactor">
    <cofactor evidence="1 11">
        <name>pyridoxal 5'-phosphate</name>
        <dbReference type="ChEBI" id="CHEBI:597326"/>
    </cofactor>
</comment>
<dbReference type="InterPro" id="IPR000183">
    <property type="entry name" value="Orn/DAP/Arg_de-COase"/>
</dbReference>
<dbReference type="Pfam" id="PF02784">
    <property type="entry name" value="Orn_Arg_deC_N"/>
    <property type="match status" value="1"/>
</dbReference>
<evidence type="ECO:0000256" key="9">
    <source>
        <dbReference type="ARBA" id="ARBA00046672"/>
    </source>
</evidence>
<dbReference type="FunFam" id="3.20.20.10:FF:000005">
    <property type="entry name" value="Ornithine decarboxylase"/>
    <property type="match status" value="1"/>
</dbReference>
<dbReference type="SUPFAM" id="SSF50621">
    <property type="entry name" value="Alanine racemase C-terminal domain-like"/>
    <property type="match status" value="1"/>
</dbReference>
<comment type="function">
    <text evidence="8">Catalyzes the first and rate-limiting step of polyamine biosynthesis that converts ornithine into putrescine, which is the precursor for the polyamines, spermidine and spermine. Polyamines are essential for cell proliferation and are implicated in cellular processes, ranging from DNA replication to apoptosis.</text>
</comment>
<comment type="subunit">
    <text evidence="9">Homodimer. Only the dimer is catalytically active, as the active sites are constructed of residues from both monomers.</text>
</comment>
<dbReference type="GO" id="GO:0004586">
    <property type="term" value="F:ornithine decarboxylase activity"/>
    <property type="evidence" value="ECO:0007669"/>
    <property type="project" value="UniProtKB-EC"/>
</dbReference>
<evidence type="ECO:0000256" key="1">
    <source>
        <dbReference type="ARBA" id="ARBA00001933"/>
    </source>
</evidence>
<dbReference type="InterPro" id="IPR022644">
    <property type="entry name" value="De-COase2_N"/>
</dbReference>
<evidence type="ECO:0000256" key="5">
    <source>
        <dbReference type="ARBA" id="ARBA00023239"/>
    </source>
</evidence>
<dbReference type="PANTHER" id="PTHR11482:SF6">
    <property type="entry name" value="ORNITHINE DECARBOXYLASE 1-RELATED"/>
    <property type="match status" value="1"/>
</dbReference>
<comment type="pathway">
    <text evidence="6">Amine and polyamine biosynthesis; putrescine biosynthesis via L-ornithine pathway; putrescine from L-ornithine: step 1/1.</text>
</comment>
<comment type="catalytic activity">
    <reaction evidence="10">
        <text>L-ornithine + H(+) = putrescine + CO2</text>
        <dbReference type="Rhea" id="RHEA:22964"/>
        <dbReference type="ChEBI" id="CHEBI:15378"/>
        <dbReference type="ChEBI" id="CHEBI:16526"/>
        <dbReference type="ChEBI" id="CHEBI:46911"/>
        <dbReference type="ChEBI" id="CHEBI:326268"/>
        <dbReference type="EC" id="4.1.1.17"/>
    </reaction>
</comment>
<dbReference type="InterPro" id="IPR009006">
    <property type="entry name" value="Ala_racemase/Decarboxylase_C"/>
</dbReference>
<organism evidence="13 14">
    <name type="scientific">Ignelater luminosus</name>
    <name type="common">Cucubano</name>
    <name type="synonym">Pyrophorus luminosus</name>
    <dbReference type="NCBI Taxonomy" id="2038154"/>
    <lineage>
        <taxon>Eukaryota</taxon>
        <taxon>Metazoa</taxon>
        <taxon>Ecdysozoa</taxon>
        <taxon>Arthropoda</taxon>
        <taxon>Hexapoda</taxon>
        <taxon>Insecta</taxon>
        <taxon>Pterygota</taxon>
        <taxon>Neoptera</taxon>
        <taxon>Endopterygota</taxon>
        <taxon>Coleoptera</taxon>
        <taxon>Polyphaga</taxon>
        <taxon>Elateriformia</taxon>
        <taxon>Elateroidea</taxon>
        <taxon>Elateridae</taxon>
        <taxon>Agrypninae</taxon>
        <taxon>Pyrophorini</taxon>
        <taxon>Ignelater</taxon>
    </lineage>
</organism>
<dbReference type="Gene3D" id="2.40.37.10">
    <property type="entry name" value="Lyase, Ornithine Decarboxylase, Chain A, domain 1"/>
    <property type="match status" value="1"/>
</dbReference>
<dbReference type="PANTHER" id="PTHR11482">
    <property type="entry name" value="ARGININE/DIAMINOPIMELATE/ORNITHINE DECARBOXYLASE"/>
    <property type="match status" value="1"/>
</dbReference>
<protein>
    <recommendedName>
        <fullName evidence="7">ornithine decarboxylase</fullName>
        <ecNumber evidence="7">4.1.1.17</ecNumber>
    </recommendedName>
</protein>
<dbReference type="InterPro" id="IPR002433">
    <property type="entry name" value="Orn_de-COase"/>
</dbReference>
<dbReference type="PROSITE" id="PS00878">
    <property type="entry name" value="ODR_DC_2_1"/>
    <property type="match status" value="1"/>
</dbReference>
<name>A0A8K0CZS0_IGNLU</name>
<keyword evidence="14" id="KW-1185">Reference proteome</keyword>
<dbReference type="Gene3D" id="3.20.20.10">
    <property type="entry name" value="Alanine racemase"/>
    <property type="match status" value="1"/>
</dbReference>
<dbReference type="GO" id="GO:0005737">
    <property type="term" value="C:cytoplasm"/>
    <property type="evidence" value="ECO:0007669"/>
    <property type="project" value="TreeGrafter"/>
</dbReference>
<dbReference type="CDD" id="cd00622">
    <property type="entry name" value="PLPDE_III_ODC"/>
    <property type="match status" value="1"/>
</dbReference>
<dbReference type="PRINTS" id="PR01179">
    <property type="entry name" value="ODADCRBXLASE"/>
</dbReference>
<sequence>MNTNSFDKYIHVVSGQTDLWKAMEHVTSVESQENPFYVCNVDDIIQKYMTWNTLMPRVKPHYAIKCNDHPVVLKVIASLGLGFDCATKMEIDKVLSIGVDPSRIIYAHTTKPPSHIQHAAKRKVDLMTFDNELELYKIKEMFPNARLVIRIRFDAKAAVCLGLKFGCNPYTEAQGLLEIARNLGLNVVGVSFHVGWACQDPTAFYGAIKACRHVFDVASTVGYDFNLLDIGGGYPGDSNSSIEEHAKAINSGLDEFFPDQSIRVISEPGTYFVDSAFSLACNIHSAKKTIEEDPNTGKPITQYLYYVNDGVYGSLSMTISANVIKVPKLLKKYPNEKTYPSVIWGPTCDSTDHLIKDMLLPELKLGDWIVFTDMGAYTLTLVTPFNSFELPMVYSIISKRNWLLLHKNLPFVEKDFIIDDITESTAKSSEKCYKLPESVCVKG</sequence>
<evidence type="ECO:0000313" key="14">
    <source>
        <dbReference type="Proteomes" id="UP000801492"/>
    </source>
</evidence>
<dbReference type="GO" id="GO:0033387">
    <property type="term" value="P:putrescine biosynthetic process from arginine, via ornithine"/>
    <property type="evidence" value="ECO:0007669"/>
    <property type="project" value="TreeGrafter"/>
</dbReference>
<reference evidence="13" key="1">
    <citation type="submission" date="2019-08" db="EMBL/GenBank/DDBJ databases">
        <title>The genome of the North American firefly Photinus pyralis.</title>
        <authorList>
            <consortium name="Photinus pyralis genome working group"/>
            <person name="Fallon T.R."/>
            <person name="Sander Lower S.E."/>
            <person name="Weng J.-K."/>
        </authorList>
    </citation>
    <scope>NUCLEOTIDE SEQUENCE</scope>
    <source>
        <strain evidence="13">TRF0915ILg1</strain>
        <tissue evidence="13">Whole body</tissue>
    </source>
</reference>
<comment type="similarity">
    <text evidence="2">Belongs to the Orn/Lys/Arg decarboxylase class-II family.</text>
</comment>
<evidence type="ECO:0000256" key="4">
    <source>
        <dbReference type="ARBA" id="ARBA00023115"/>
    </source>
</evidence>
<dbReference type="InterPro" id="IPR022653">
    <property type="entry name" value="De-COase2_pyr-phos_BS"/>
</dbReference>
<dbReference type="OrthoDB" id="5034579at2759"/>
<evidence type="ECO:0000256" key="3">
    <source>
        <dbReference type="ARBA" id="ARBA00022898"/>
    </source>
</evidence>
<evidence type="ECO:0000256" key="8">
    <source>
        <dbReference type="ARBA" id="ARBA00037173"/>
    </source>
</evidence>
<feature type="domain" description="Orn/DAP/Arg decarboxylase 2 N-terminal" evidence="12">
    <location>
        <begin position="42"/>
        <end position="273"/>
    </location>
</feature>
<keyword evidence="5" id="KW-0456">Lyase</keyword>
<evidence type="ECO:0000256" key="7">
    <source>
        <dbReference type="ARBA" id="ARBA00034138"/>
    </source>
</evidence>
<comment type="caution">
    <text evidence="13">The sequence shown here is derived from an EMBL/GenBank/DDBJ whole genome shotgun (WGS) entry which is preliminary data.</text>
</comment>
<accession>A0A8K0CZS0</accession>
<evidence type="ECO:0000313" key="13">
    <source>
        <dbReference type="EMBL" id="KAF2896619.1"/>
    </source>
</evidence>
<evidence type="ECO:0000256" key="2">
    <source>
        <dbReference type="ARBA" id="ARBA00008872"/>
    </source>
</evidence>
<feature type="modified residue" description="N6-(pyridoxal phosphate)lysine" evidence="11">
    <location>
        <position position="65"/>
    </location>
</feature>
<gene>
    <name evidence="13" type="ORF">ILUMI_09562</name>
</gene>
<evidence type="ECO:0000259" key="12">
    <source>
        <dbReference type="Pfam" id="PF02784"/>
    </source>
</evidence>
<dbReference type="EC" id="4.1.1.17" evidence="7"/>
<evidence type="ECO:0000256" key="10">
    <source>
        <dbReference type="ARBA" id="ARBA00049127"/>
    </source>
</evidence>
<keyword evidence="4" id="KW-0620">Polyamine biosynthesis</keyword>
<dbReference type="InterPro" id="IPR029066">
    <property type="entry name" value="PLP-binding_barrel"/>
</dbReference>
<evidence type="ECO:0000256" key="11">
    <source>
        <dbReference type="PIRSR" id="PIRSR600183-50"/>
    </source>
</evidence>
<dbReference type="PRINTS" id="PR01182">
    <property type="entry name" value="ORNDCRBXLASE"/>
</dbReference>
<feature type="active site" description="Proton donor" evidence="11">
    <location>
        <position position="348"/>
    </location>
</feature>
<dbReference type="SUPFAM" id="SSF51419">
    <property type="entry name" value="PLP-binding barrel"/>
    <property type="match status" value="1"/>
</dbReference>
<dbReference type="EMBL" id="VTPC01004902">
    <property type="protein sequence ID" value="KAF2896619.1"/>
    <property type="molecule type" value="Genomic_DNA"/>
</dbReference>
<proteinExistence type="inferred from homology"/>
<dbReference type="AlphaFoldDB" id="A0A8K0CZS0"/>